<evidence type="ECO:0000259" key="1">
    <source>
        <dbReference type="Pfam" id="PF05876"/>
    </source>
</evidence>
<dbReference type="RefSeq" id="WP_148753546.1">
    <property type="nucleotide sequence ID" value="NZ_VSSR01000042.1"/>
</dbReference>
<protein>
    <submittedName>
        <fullName evidence="3">Terminase</fullName>
    </submittedName>
</protein>
<feature type="domain" description="Terminase large subunit GpA endonuclease" evidence="2">
    <location>
        <begin position="321"/>
        <end position="614"/>
    </location>
</feature>
<dbReference type="Pfam" id="PF20454">
    <property type="entry name" value="GpA_nuclease"/>
    <property type="match status" value="1"/>
</dbReference>
<name>A0A5S4WEX5_9BRAD</name>
<evidence type="ECO:0000313" key="4">
    <source>
        <dbReference type="Proteomes" id="UP000324853"/>
    </source>
</evidence>
<comment type="caution">
    <text evidence="3">The sequence shown here is derived from an EMBL/GenBank/DDBJ whole genome shotgun (WGS) entry which is preliminary data.</text>
</comment>
<dbReference type="Proteomes" id="UP000324853">
    <property type="component" value="Unassembled WGS sequence"/>
</dbReference>
<evidence type="ECO:0000313" key="3">
    <source>
        <dbReference type="EMBL" id="TYL80163.1"/>
    </source>
</evidence>
<evidence type="ECO:0000259" key="2">
    <source>
        <dbReference type="Pfam" id="PF20454"/>
    </source>
</evidence>
<dbReference type="InterPro" id="IPR046453">
    <property type="entry name" value="GpA_ATPase"/>
</dbReference>
<dbReference type="GO" id="GO:0004519">
    <property type="term" value="F:endonuclease activity"/>
    <property type="evidence" value="ECO:0007669"/>
    <property type="project" value="InterPro"/>
</dbReference>
<dbReference type="Pfam" id="PF05876">
    <property type="entry name" value="GpA_ATPase"/>
    <property type="match status" value="1"/>
</dbReference>
<accession>A0A5S4WEX5</accession>
<gene>
    <name evidence="3" type="ORF">FXB38_24660</name>
</gene>
<feature type="domain" description="Phage terminase large subunit GpA ATPase" evidence="1">
    <location>
        <begin position="49"/>
        <end position="308"/>
    </location>
</feature>
<dbReference type="AlphaFoldDB" id="A0A5S4WEX5"/>
<dbReference type="OrthoDB" id="5181253at2"/>
<dbReference type="EMBL" id="VSSR01000042">
    <property type="protein sequence ID" value="TYL80163.1"/>
    <property type="molecule type" value="Genomic_DNA"/>
</dbReference>
<dbReference type="GO" id="GO:0016887">
    <property type="term" value="F:ATP hydrolysis activity"/>
    <property type="evidence" value="ECO:0007669"/>
    <property type="project" value="InterPro"/>
</dbReference>
<organism evidence="3 4">
    <name type="scientific">Bradyrhizobium cytisi</name>
    <dbReference type="NCBI Taxonomy" id="515489"/>
    <lineage>
        <taxon>Bacteria</taxon>
        <taxon>Pseudomonadati</taxon>
        <taxon>Pseudomonadota</taxon>
        <taxon>Alphaproteobacteria</taxon>
        <taxon>Hyphomicrobiales</taxon>
        <taxon>Nitrobacteraceae</taxon>
        <taxon>Bradyrhizobium</taxon>
    </lineage>
</organism>
<dbReference type="InterPro" id="IPR046454">
    <property type="entry name" value="GpA_endonuclease"/>
</dbReference>
<proteinExistence type="predicted"/>
<keyword evidence="4" id="KW-1185">Reference proteome</keyword>
<reference evidence="3 4" key="1">
    <citation type="submission" date="2019-08" db="EMBL/GenBank/DDBJ databases">
        <title>Bradyrhizobium hipponensis sp. nov., a rhizobium isolated from a Lupinus angustifolius root nodule in Tunisia.</title>
        <authorList>
            <person name="Off K."/>
            <person name="Rejili M."/>
            <person name="Mars M."/>
            <person name="Brachmann A."/>
            <person name="Marin M."/>
        </authorList>
    </citation>
    <scope>NUCLEOTIDE SEQUENCE [LARGE SCALE GENOMIC DNA]</scope>
    <source>
        <strain evidence="3 4">CTAW11</strain>
    </source>
</reference>
<sequence length="680" mass="76869">MTIQFLQTAYDRLATVFDGALSPREEISFADWLPKNVKLVDGPNAGELWNADGAPYLVEIARCLSDDHPCTEVSIRKSEQSGASILGLAWCLYIADCEPANTLYATPGIEFLRDLNNAKLQPMIEAWQKHTRRDGIGNNRPPVIYPLARTVAGSTTFEKVFAGGRLWLANAHSVMDMSGKTAKKGVRDEFSKWQNIPGFGDPDTLFKGRFTAFRRRKNFKILNISTPEVDTGDASGDTEGHCRITLKFERGDQRYWNCLCPECRKFFVHRFERFQIDEKRPHRSVYLCDCGHSVSESERVDAVRAGLWVPESRDDEFERQPSFHIDAFISLMMSYEAIAEDYLGSRKSETAKKDFSTLKMGRAYRFRGDAPDHMRLFERREDYRRGHVPPPALLLAIAADVQKTGIYYEVLAVAPNRESWVIDADFLPGTTTDHDDGAFLALTELYHRSWPDAYDSKRRPDTFVVDANYNTGAVKTWTRMHPGTQAVIGRDGWGRPPLSAATPQDIDYRGKTIKGGATVRFVGTWPLKSTFYAYVSLVAKADGSAIVYPVGYCHFGQFQDEAYFKQITSEHLVEQKKGGKSAKVRKQQVWDVRAKGLDNHYLDCRIYNMAALDAYFASFTADDWALLASERGIPEDLRKPDLFSPRAFQRGADMVTGEVPIETPKADDPWARLAEMNRGI</sequence>